<dbReference type="Proteomes" id="UP000324965">
    <property type="component" value="Unassembled WGS sequence"/>
</dbReference>
<dbReference type="Gene3D" id="2.70.98.10">
    <property type="match status" value="1"/>
</dbReference>
<keyword evidence="4 5" id="KW-0119">Carbohydrate metabolism</keyword>
<evidence type="ECO:0000256" key="2">
    <source>
        <dbReference type="ARBA" id="ARBA00006206"/>
    </source>
</evidence>
<proteinExistence type="inferred from homology"/>
<sequence length="362" mass="39644">MHDKNCHVSGRQEPVKELFGELADGTKVHRWSLENGGTRLKVLSYGGIVQSLELPDRRGRYANVSLGFDDVETYETSSPYFGALIGRYGNRIAGGRFTLDGEEHRLPVNDGGHHLHGGPEGFDRRVWDVEEFATGSDVGLVLRRTSPDGEMGHPGTLTVKVTYTLTAQGDWRVDYEAATDRATVVNLTSHVYWNLAGEGAGSVHDHELMIAASRYTPVDAGLVPTGELAPVEGTPFDFRHPKPVGAELRRSDPQLLHAKGIDHNMVLDKGPTERPEHFATLREPVSGRTLRIATTEPGVQLYTGNFLDGTLVGPGGRAYRQGDAVCLETQHFPDSPNRPEFPSTVLRPGGTYRSTTVHSFTL</sequence>
<feature type="binding site" evidence="7">
    <location>
        <position position="262"/>
    </location>
    <ligand>
        <name>beta-D-galactose</name>
        <dbReference type="ChEBI" id="CHEBI:27667"/>
    </ligand>
</feature>
<evidence type="ECO:0000256" key="1">
    <source>
        <dbReference type="ARBA" id="ARBA00005028"/>
    </source>
</evidence>
<dbReference type="EC" id="5.1.3.3" evidence="5"/>
<feature type="binding site" evidence="8">
    <location>
        <begin position="190"/>
        <end position="192"/>
    </location>
    <ligand>
        <name>beta-D-galactose</name>
        <dbReference type="ChEBI" id="CHEBI:27667"/>
    </ligand>
</feature>
<dbReference type="SUPFAM" id="SSF74650">
    <property type="entry name" value="Galactose mutarotase-like"/>
    <property type="match status" value="1"/>
</dbReference>
<organism evidence="9 10">
    <name type="scientific">Streptomyces apricus</name>
    <dbReference type="NCBI Taxonomy" id="1828112"/>
    <lineage>
        <taxon>Bacteria</taxon>
        <taxon>Bacillati</taxon>
        <taxon>Actinomycetota</taxon>
        <taxon>Actinomycetes</taxon>
        <taxon>Kitasatosporales</taxon>
        <taxon>Streptomycetaceae</taxon>
        <taxon>Streptomyces</taxon>
    </lineage>
</organism>
<comment type="pathway">
    <text evidence="1 5">Carbohydrate metabolism; hexose metabolism.</text>
</comment>
<comment type="similarity">
    <text evidence="2 5">Belongs to the aldose epimerase family.</text>
</comment>
<dbReference type="GO" id="GO:0033499">
    <property type="term" value="P:galactose catabolic process via UDP-galactose, Leloir pathway"/>
    <property type="evidence" value="ECO:0007669"/>
    <property type="project" value="TreeGrafter"/>
</dbReference>
<dbReference type="GO" id="GO:0004034">
    <property type="term" value="F:aldose 1-epimerase activity"/>
    <property type="evidence" value="ECO:0007669"/>
    <property type="project" value="UniProtKB-EC"/>
</dbReference>
<dbReference type="InterPro" id="IPR047215">
    <property type="entry name" value="Galactose_mutarotase-like"/>
</dbReference>
<evidence type="ECO:0000313" key="9">
    <source>
        <dbReference type="EMBL" id="KAA0932099.1"/>
    </source>
</evidence>
<dbReference type="Pfam" id="PF01263">
    <property type="entry name" value="Aldose_epim"/>
    <property type="match status" value="1"/>
</dbReference>
<evidence type="ECO:0000256" key="7">
    <source>
        <dbReference type="PIRSR" id="PIRSR005096-2"/>
    </source>
</evidence>
<dbReference type="OrthoDB" id="9779408at2"/>
<dbReference type="GO" id="GO:0006006">
    <property type="term" value="P:glucose metabolic process"/>
    <property type="evidence" value="ECO:0007669"/>
    <property type="project" value="TreeGrafter"/>
</dbReference>
<dbReference type="GO" id="GO:0030246">
    <property type="term" value="F:carbohydrate binding"/>
    <property type="evidence" value="ECO:0007669"/>
    <property type="project" value="InterPro"/>
</dbReference>
<name>A0A5B0AUC4_9ACTN</name>
<keyword evidence="3 5" id="KW-0413">Isomerase</keyword>
<evidence type="ECO:0000313" key="10">
    <source>
        <dbReference type="Proteomes" id="UP000324965"/>
    </source>
</evidence>
<dbReference type="PIRSF" id="PIRSF005096">
    <property type="entry name" value="GALM"/>
    <property type="match status" value="1"/>
</dbReference>
<reference evidence="9 10" key="1">
    <citation type="submission" date="2019-05" db="EMBL/GenBank/DDBJ databases">
        <authorList>
            <person name="Hariharan J."/>
            <person name="Choudoir M.J."/>
            <person name="Diebold P."/>
            <person name="Panke-Buisse K."/>
            <person name="Buckley D.H."/>
        </authorList>
    </citation>
    <scope>NUCLEOTIDE SEQUENCE [LARGE SCALE GENOMIC DNA]</scope>
    <source>
        <strain evidence="9 10">SUN51</strain>
    </source>
</reference>
<dbReference type="FunFam" id="2.70.98.10:FF:000029">
    <property type="entry name" value="Aldose 1-epimerase"/>
    <property type="match status" value="1"/>
</dbReference>
<accession>A0A5B0AUC4</accession>
<dbReference type="InterPro" id="IPR008183">
    <property type="entry name" value="Aldose_1/G6P_1-epimerase"/>
</dbReference>
<dbReference type="NCBIfam" id="NF008277">
    <property type="entry name" value="PRK11055.1"/>
    <property type="match status" value="1"/>
</dbReference>
<evidence type="ECO:0000256" key="3">
    <source>
        <dbReference type="ARBA" id="ARBA00023235"/>
    </source>
</evidence>
<evidence type="ECO:0000256" key="6">
    <source>
        <dbReference type="PIRSR" id="PIRSR005096-1"/>
    </source>
</evidence>
<dbReference type="PANTHER" id="PTHR10091">
    <property type="entry name" value="ALDOSE-1-EPIMERASE"/>
    <property type="match status" value="1"/>
</dbReference>
<keyword evidence="10" id="KW-1185">Reference proteome</keyword>
<evidence type="ECO:0000256" key="5">
    <source>
        <dbReference type="PIRNR" id="PIRNR005096"/>
    </source>
</evidence>
<dbReference type="InterPro" id="IPR014718">
    <property type="entry name" value="GH-type_carb-bd"/>
</dbReference>
<dbReference type="RefSeq" id="WP_149513520.1">
    <property type="nucleotide sequence ID" value="NZ_VDFC01000046.1"/>
</dbReference>
<dbReference type="CDD" id="cd09019">
    <property type="entry name" value="galactose_mutarotase_like"/>
    <property type="match status" value="1"/>
</dbReference>
<evidence type="ECO:0000256" key="4">
    <source>
        <dbReference type="ARBA" id="ARBA00023277"/>
    </source>
</evidence>
<protein>
    <recommendedName>
        <fullName evidence="5">Aldose 1-epimerase</fullName>
        <ecNumber evidence="5">5.1.3.3</ecNumber>
    </recommendedName>
</protein>
<dbReference type="AlphaFoldDB" id="A0A5B0AUC4"/>
<comment type="catalytic activity">
    <reaction evidence="5">
        <text>alpha-D-glucose = beta-D-glucose</text>
        <dbReference type="Rhea" id="RHEA:10264"/>
        <dbReference type="ChEBI" id="CHEBI:15903"/>
        <dbReference type="ChEBI" id="CHEBI:17925"/>
        <dbReference type="EC" id="5.1.3.3"/>
    </reaction>
</comment>
<comment type="caution">
    <text evidence="9">The sequence shown here is derived from an EMBL/GenBank/DDBJ whole genome shotgun (WGS) entry which is preliminary data.</text>
</comment>
<dbReference type="EMBL" id="VDFC01000046">
    <property type="protein sequence ID" value="KAA0932099.1"/>
    <property type="molecule type" value="Genomic_DNA"/>
</dbReference>
<gene>
    <name evidence="9" type="ORF">FGF04_25110</name>
</gene>
<feature type="active site" description="Proton donor" evidence="6">
    <location>
        <position position="190"/>
    </location>
</feature>
<dbReference type="GO" id="GO:0005737">
    <property type="term" value="C:cytoplasm"/>
    <property type="evidence" value="ECO:0007669"/>
    <property type="project" value="TreeGrafter"/>
</dbReference>
<dbReference type="InterPro" id="IPR011013">
    <property type="entry name" value="Gal_mutarotase_sf_dom"/>
</dbReference>
<dbReference type="UniPathway" id="UPA00242"/>
<dbReference type="PANTHER" id="PTHR10091:SF0">
    <property type="entry name" value="GALACTOSE MUTAROTASE"/>
    <property type="match status" value="1"/>
</dbReference>
<feature type="active site" description="Proton acceptor" evidence="6">
    <location>
        <position position="328"/>
    </location>
</feature>
<dbReference type="InterPro" id="IPR015443">
    <property type="entry name" value="Aldose_1-epimerase"/>
</dbReference>
<evidence type="ECO:0000256" key="8">
    <source>
        <dbReference type="PIRSR" id="PIRSR005096-3"/>
    </source>
</evidence>
<feature type="binding site" evidence="8">
    <location>
        <begin position="90"/>
        <end position="91"/>
    </location>
    <ligand>
        <name>beta-D-galactose</name>
        <dbReference type="ChEBI" id="CHEBI:27667"/>
    </ligand>
</feature>